<dbReference type="Proteomes" id="UP001233999">
    <property type="component" value="Unassembled WGS sequence"/>
</dbReference>
<dbReference type="AlphaFoldDB" id="A0AAD7ZPP7"/>
<protein>
    <submittedName>
        <fullName evidence="1">Uncharacterized protein</fullName>
    </submittedName>
</protein>
<dbReference type="EMBL" id="JASPKZ010007382">
    <property type="protein sequence ID" value="KAJ9584634.1"/>
    <property type="molecule type" value="Genomic_DNA"/>
</dbReference>
<evidence type="ECO:0000313" key="2">
    <source>
        <dbReference type="Proteomes" id="UP001233999"/>
    </source>
</evidence>
<keyword evidence="2" id="KW-1185">Reference proteome</keyword>
<feature type="non-terminal residue" evidence="1">
    <location>
        <position position="97"/>
    </location>
</feature>
<reference evidence="1" key="2">
    <citation type="submission" date="2023-05" db="EMBL/GenBank/DDBJ databases">
        <authorList>
            <person name="Fouks B."/>
        </authorList>
    </citation>
    <scope>NUCLEOTIDE SEQUENCE</scope>
    <source>
        <strain evidence="1">Stay&amp;Tobe</strain>
        <tissue evidence="1">Testes</tissue>
    </source>
</reference>
<evidence type="ECO:0000313" key="1">
    <source>
        <dbReference type="EMBL" id="KAJ9584634.1"/>
    </source>
</evidence>
<name>A0AAD7ZPP7_DIPPU</name>
<reference evidence="1" key="1">
    <citation type="journal article" date="2023" name="IScience">
        <title>Live-bearing cockroach genome reveals convergent evolutionary mechanisms linked to viviparity in insects and beyond.</title>
        <authorList>
            <person name="Fouks B."/>
            <person name="Harrison M.C."/>
            <person name="Mikhailova A.A."/>
            <person name="Marchal E."/>
            <person name="English S."/>
            <person name="Carruthers M."/>
            <person name="Jennings E.C."/>
            <person name="Chiamaka E.L."/>
            <person name="Frigard R.A."/>
            <person name="Pippel M."/>
            <person name="Attardo G.M."/>
            <person name="Benoit J.B."/>
            <person name="Bornberg-Bauer E."/>
            <person name="Tobe S.S."/>
        </authorList>
    </citation>
    <scope>NUCLEOTIDE SEQUENCE</scope>
    <source>
        <strain evidence="1">Stay&amp;Tobe</strain>
    </source>
</reference>
<feature type="non-terminal residue" evidence="1">
    <location>
        <position position="1"/>
    </location>
</feature>
<proteinExistence type="predicted"/>
<organism evidence="1 2">
    <name type="scientific">Diploptera punctata</name>
    <name type="common">Pacific beetle cockroach</name>
    <dbReference type="NCBI Taxonomy" id="6984"/>
    <lineage>
        <taxon>Eukaryota</taxon>
        <taxon>Metazoa</taxon>
        <taxon>Ecdysozoa</taxon>
        <taxon>Arthropoda</taxon>
        <taxon>Hexapoda</taxon>
        <taxon>Insecta</taxon>
        <taxon>Pterygota</taxon>
        <taxon>Neoptera</taxon>
        <taxon>Polyneoptera</taxon>
        <taxon>Dictyoptera</taxon>
        <taxon>Blattodea</taxon>
        <taxon>Blaberoidea</taxon>
        <taxon>Blaberidae</taxon>
        <taxon>Diplopterinae</taxon>
        <taxon>Diploptera</taxon>
    </lineage>
</organism>
<accession>A0AAD7ZPP7</accession>
<comment type="caution">
    <text evidence="1">The sequence shown here is derived from an EMBL/GenBank/DDBJ whole genome shotgun (WGS) entry which is preliminary data.</text>
</comment>
<sequence length="97" mass="11332">GFSHRRLIFFTVKQFVLPVNFSSLCRWKDCFFVRFLAKDVHKHLPPTSKLCSSYVEVYVFIVLSCPVLSLKLTLESDNWNLVPSAMGLIRQMYQQSE</sequence>
<gene>
    <name evidence="1" type="ORF">L9F63_021025</name>
</gene>